<name>A0A8J2KHY8_9HEXA</name>
<comment type="caution">
    <text evidence="1">The sequence shown here is derived from an EMBL/GenBank/DDBJ whole genome shotgun (WGS) entry which is preliminary data.</text>
</comment>
<dbReference type="Proteomes" id="UP000708208">
    <property type="component" value="Unassembled WGS sequence"/>
</dbReference>
<accession>A0A8J2KHY8</accession>
<evidence type="ECO:0000313" key="2">
    <source>
        <dbReference type="Proteomes" id="UP000708208"/>
    </source>
</evidence>
<gene>
    <name evidence="1" type="ORF">AFUS01_LOCUS25541</name>
</gene>
<reference evidence="1" key="1">
    <citation type="submission" date="2021-06" db="EMBL/GenBank/DDBJ databases">
        <authorList>
            <person name="Hodson N. C."/>
            <person name="Mongue J. A."/>
            <person name="Jaron S. K."/>
        </authorList>
    </citation>
    <scope>NUCLEOTIDE SEQUENCE</scope>
</reference>
<protein>
    <submittedName>
        <fullName evidence="1">Uncharacterized protein</fullName>
    </submittedName>
</protein>
<keyword evidence="2" id="KW-1185">Reference proteome</keyword>
<evidence type="ECO:0000313" key="1">
    <source>
        <dbReference type="EMBL" id="CAG7787010.1"/>
    </source>
</evidence>
<dbReference type="AlphaFoldDB" id="A0A8J2KHY8"/>
<organism evidence="1 2">
    <name type="scientific">Allacma fusca</name>
    <dbReference type="NCBI Taxonomy" id="39272"/>
    <lineage>
        <taxon>Eukaryota</taxon>
        <taxon>Metazoa</taxon>
        <taxon>Ecdysozoa</taxon>
        <taxon>Arthropoda</taxon>
        <taxon>Hexapoda</taxon>
        <taxon>Collembola</taxon>
        <taxon>Symphypleona</taxon>
        <taxon>Sminthuridae</taxon>
        <taxon>Allacma</taxon>
    </lineage>
</organism>
<proteinExistence type="predicted"/>
<sequence length="68" mass="7720">MRIAATQKNEDLESHQKFTLASKQFRIFNKNHLKSMRFAFGLPISRYDLIAAASIVLKGQKSSGRPLL</sequence>
<dbReference type="EMBL" id="CAJVCH010330309">
    <property type="protein sequence ID" value="CAG7787010.1"/>
    <property type="molecule type" value="Genomic_DNA"/>
</dbReference>